<dbReference type="GO" id="GO:0006355">
    <property type="term" value="P:regulation of DNA-templated transcription"/>
    <property type="evidence" value="ECO:0007669"/>
    <property type="project" value="InterPro"/>
</dbReference>
<proteinExistence type="predicted"/>
<sequence length="98" mass="10611">RDETPYIMRALRSGANGYILKTATEQEVVNAVKDVYAGSTVLGQGVAERIVEGLRGMNQSDPLTEAEHAVLRCIAAGIEENDQIAQRLGIEESSVPRL</sequence>
<dbReference type="PROSITE" id="PS50110">
    <property type="entry name" value="RESPONSE_REGULATORY"/>
    <property type="match status" value="1"/>
</dbReference>
<gene>
    <name evidence="4" type="ORF">CUN49_18995</name>
</gene>
<feature type="non-terminal residue" evidence="4">
    <location>
        <position position="1"/>
    </location>
</feature>
<dbReference type="PANTHER" id="PTHR43214:SF43">
    <property type="entry name" value="TWO-COMPONENT RESPONSE REGULATOR"/>
    <property type="match status" value="1"/>
</dbReference>
<reference evidence="4 5" key="1">
    <citation type="submission" date="2017-11" db="EMBL/GenBank/DDBJ databases">
        <title>Evolution of Phototrophy in the Chloroflexi Phylum Driven by Horizontal Gene Transfer.</title>
        <authorList>
            <person name="Ward L.M."/>
            <person name="Hemp J."/>
            <person name="Shih P.M."/>
            <person name="Mcglynn S.E."/>
            <person name="Fischer W."/>
        </authorList>
    </citation>
    <scope>NUCLEOTIDE SEQUENCE [LARGE SCALE GENOMIC DNA]</scope>
    <source>
        <strain evidence="4">JP3_13</strain>
    </source>
</reference>
<name>A0A2M8P6T1_9CHLR</name>
<dbReference type="EMBL" id="PGTM01001035">
    <property type="protein sequence ID" value="PJF33267.1"/>
    <property type="molecule type" value="Genomic_DNA"/>
</dbReference>
<dbReference type="GO" id="GO:0000160">
    <property type="term" value="P:phosphorelay signal transduction system"/>
    <property type="evidence" value="ECO:0007669"/>
    <property type="project" value="InterPro"/>
</dbReference>
<dbReference type="InterPro" id="IPR001789">
    <property type="entry name" value="Sig_transdc_resp-reg_receiver"/>
</dbReference>
<evidence type="ECO:0000256" key="1">
    <source>
        <dbReference type="ARBA" id="ARBA00023125"/>
    </source>
</evidence>
<accession>A0A2M8P6T1</accession>
<dbReference type="PANTHER" id="PTHR43214">
    <property type="entry name" value="TWO-COMPONENT RESPONSE REGULATOR"/>
    <property type="match status" value="1"/>
</dbReference>
<comment type="caution">
    <text evidence="2">Lacks conserved residue(s) required for the propagation of feature annotation.</text>
</comment>
<dbReference type="InterPro" id="IPR039420">
    <property type="entry name" value="WalR-like"/>
</dbReference>
<organism evidence="4 5">
    <name type="scientific">Candidatus Thermofonsia Clade 1 bacterium</name>
    <dbReference type="NCBI Taxonomy" id="2364210"/>
    <lineage>
        <taxon>Bacteria</taxon>
        <taxon>Bacillati</taxon>
        <taxon>Chloroflexota</taxon>
        <taxon>Candidatus Thermofontia</taxon>
        <taxon>Candidatus Thermofonsia Clade 1</taxon>
    </lineage>
</organism>
<dbReference type="SUPFAM" id="SSF52172">
    <property type="entry name" value="CheY-like"/>
    <property type="match status" value="1"/>
</dbReference>
<dbReference type="InterPro" id="IPR016032">
    <property type="entry name" value="Sig_transdc_resp-reg_C-effctor"/>
</dbReference>
<evidence type="ECO:0000313" key="4">
    <source>
        <dbReference type="EMBL" id="PJF33267.1"/>
    </source>
</evidence>
<dbReference type="Gene3D" id="3.40.50.2300">
    <property type="match status" value="1"/>
</dbReference>
<dbReference type="SUPFAM" id="SSF46894">
    <property type="entry name" value="C-terminal effector domain of the bipartite response regulators"/>
    <property type="match status" value="1"/>
</dbReference>
<comment type="caution">
    <text evidence="4">The sequence shown here is derived from an EMBL/GenBank/DDBJ whole genome shotgun (WGS) entry which is preliminary data.</text>
</comment>
<dbReference type="GO" id="GO:0003677">
    <property type="term" value="F:DNA binding"/>
    <property type="evidence" value="ECO:0007669"/>
    <property type="project" value="UniProtKB-KW"/>
</dbReference>
<dbReference type="Proteomes" id="UP000229681">
    <property type="component" value="Unassembled WGS sequence"/>
</dbReference>
<feature type="non-terminal residue" evidence="4">
    <location>
        <position position="98"/>
    </location>
</feature>
<evidence type="ECO:0000256" key="2">
    <source>
        <dbReference type="PROSITE-ProRule" id="PRU00169"/>
    </source>
</evidence>
<feature type="domain" description="Response regulatory" evidence="3">
    <location>
        <begin position="1"/>
        <end position="36"/>
    </location>
</feature>
<evidence type="ECO:0000259" key="3">
    <source>
        <dbReference type="PROSITE" id="PS50110"/>
    </source>
</evidence>
<dbReference type="AlphaFoldDB" id="A0A2M8P6T1"/>
<dbReference type="InterPro" id="IPR011006">
    <property type="entry name" value="CheY-like_superfamily"/>
</dbReference>
<evidence type="ECO:0000313" key="5">
    <source>
        <dbReference type="Proteomes" id="UP000229681"/>
    </source>
</evidence>
<keyword evidence="1 4" id="KW-0238">DNA-binding</keyword>
<protein>
    <submittedName>
        <fullName evidence="4">DNA-binding response regulator</fullName>
    </submittedName>
</protein>